<keyword evidence="1" id="KW-1133">Transmembrane helix</keyword>
<dbReference type="InterPro" id="IPR012902">
    <property type="entry name" value="N_methyl_site"/>
</dbReference>
<reference evidence="2" key="2">
    <citation type="submission" date="2020-09" db="EMBL/GenBank/DDBJ databases">
        <authorList>
            <person name="Sun Q."/>
            <person name="Kim S."/>
        </authorList>
    </citation>
    <scope>NUCLEOTIDE SEQUENCE</scope>
    <source>
        <strain evidence="2">KCTC 12988</strain>
    </source>
</reference>
<dbReference type="PROSITE" id="PS00409">
    <property type="entry name" value="PROKAR_NTER_METHYL"/>
    <property type="match status" value="1"/>
</dbReference>
<reference evidence="2" key="1">
    <citation type="journal article" date="2014" name="Int. J. Syst. Evol. Microbiol.">
        <title>Complete genome sequence of Corynebacterium casei LMG S-19264T (=DSM 44701T), isolated from a smear-ripened cheese.</title>
        <authorList>
            <consortium name="US DOE Joint Genome Institute (JGI-PGF)"/>
            <person name="Walter F."/>
            <person name="Albersmeier A."/>
            <person name="Kalinowski J."/>
            <person name="Ruckert C."/>
        </authorList>
    </citation>
    <scope>NUCLEOTIDE SEQUENCE</scope>
    <source>
        <strain evidence="2">KCTC 12988</strain>
    </source>
</reference>
<dbReference type="RefSeq" id="WP_189566871.1">
    <property type="nucleotide sequence ID" value="NZ_BMXI01000001.1"/>
</dbReference>
<protein>
    <recommendedName>
        <fullName evidence="4">Prepilin-type N-terminal cleavage/methylation domain-containing protein</fullName>
    </recommendedName>
</protein>
<proteinExistence type="predicted"/>
<evidence type="ECO:0000313" key="3">
    <source>
        <dbReference type="Proteomes" id="UP000644507"/>
    </source>
</evidence>
<dbReference type="Proteomes" id="UP000644507">
    <property type="component" value="Unassembled WGS sequence"/>
</dbReference>
<feature type="transmembrane region" description="Helical" evidence="1">
    <location>
        <begin position="16"/>
        <end position="37"/>
    </location>
</feature>
<gene>
    <name evidence="2" type="ORF">GCM10007100_04120</name>
</gene>
<dbReference type="AlphaFoldDB" id="A0A918WFT2"/>
<organism evidence="2 3">
    <name type="scientific">Roseibacillus persicicus</name>
    <dbReference type="NCBI Taxonomy" id="454148"/>
    <lineage>
        <taxon>Bacteria</taxon>
        <taxon>Pseudomonadati</taxon>
        <taxon>Verrucomicrobiota</taxon>
        <taxon>Verrucomicrobiia</taxon>
        <taxon>Verrucomicrobiales</taxon>
        <taxon>Verrucomicrobiaceae</taxon>
        <taxon>Roseibacillus</taxon>
    </lineage>
</organism>
<evidence type="ECO:0000313" key="2">
    <source>
        <dbReference type="EMBL" id="GHC42317.1"/>
    </source>
</evidence>
<sequence>MKTANSSPPVRKGFTLVEMTVVIMFGLALASAGMMLLNQQVNTVRIYNEQDFILKEAPRINNTLTSLLSRADAIRLHENFTDAVQDQNPVIADANVLVAAFREVDNSVTFGIISFETIAGEDLLNYYFFDPTQTAPVQGTPSWTISRVVDDANFNLVQGLFQGTLTGPNAEQITYTISPNQ</sequence>
<keyword evidence="3" id="KW-1185">Reference proteome</keyword>
<comment type="caution">
    <text evidence="2">The sequence shown here is derived from an EMBL/GenBank/DDBJ whole genome shotgun (WGS) entry which is preliminary data.</text>
</comment>
<keyword evidence="1" id="KW-0812">Transmembrane</keyword>
<evidence type="ECO:0008006" key="4">
    <source>
        <dbReference type="Google" id="ProtNLM"/>
    </source>
</evidence>
<keyword evidence="1" id="KW-0472">Membrane</keyword>
<evidence type="ECO:0000256" key="1">
    <source>
        <dbReference type="SAM" id="Phobius"/>
    </source>
</evidence>
<dbReference type="EMBL" id="BMXI01000001">
    <property type="protein sequence ID" value="GHC42317.1"/>
    <property type="molecule type" value="Genomic_DNA"/>
</dbReference>
<name>A0A918WFT2_9BACT</name>
<accession>A0A918WFT2</accession>